<keyword evidence="1" id="KW-1133">Transmembrane helix</keyword>
<proteinExistence type="predicted"/>
<keyword evidence="3" id="KW-1185">Reference proteome</keyword>
<dbReference type="KEGG" id="sgl:SG0167"/>
<dbReference type="HOGENOM" id="CLU_1739315_0_0_6"/>
<name>Q2NWN3_SODGM</name>
<gene>
    <name evidence="2" type="ordered locus">SG0167</name>
</gene>
<reference evidence="2 3" key="1">
    <citation type="journal article" date="2006" name="Genome Res.">
        <title>Massive genome erosion and functional adaptations provide insights into the symbiotic lifestyle of Sodalis glossinidius in the tsetse host.</title>
        <authorList>
            <person name="Toh H."/>
            <person name="Weiss B.L."/>
            <person name="Perkin S.A.H."/>
            <person name="Yamashita A."/>
            <person name="Oshima K."/>
            <person name="Hattori M."/>
            <person name="Aksoy S."/>
        </authorList>
    </citation>
    <scope>NUCLEOTIDE SEQUENCE [LARGE SCALE GENOMIC DNA]</scope>
    <source>
        <strain evidence="3">morsitans</strain>
    </source>
</reference>
<feature type="transmembrane region" description="Helical" evidence="1">
    <location>
        <begin position="45"/>
        <end position="64"/>
    </location>
</feature>
<evidence type="ECO:0000256" key="1">
    <source>
        <dbReference type="SAM" id="Phobius"/>
    </source>
</evidence>
<keyword evidence="1" id="KW-0472">Membrane</keyword>
<protein>
    <submittedName>
        <fullName evidence="2">Uncharacterized protein</fullName>
    </submittedName>
</protein>
<evidence type="ECO:0000313" key="2">
    <source>
        <dbReference type="EMBL" id="BAE73442.1"/>
    </source>
</evidence>
<dbReference type="AlphaFoldDB" id="Q2NWN3"/>
<dbReference type="EMBL" id="AP008232">
    <property type="protein sequence ID" value="BAE73442.1"/>
    <property type="molecule type" value="Genomic_DNA"/>
</dbReference>
<sequence length="150" mass="16212">MLTPPCIRRRWKICDATGPRHVWLLLNDYEINYAMPRFSNCCMKAFWILLFSVMLAFGTLSTGARADDAPEAAGDSALQLASDADTLMTALQPDRTQLQGQLDVLGPPPAGQFLRRCGRRLAASLVPGMALRLRRIAGAAGVGVQLALAG</sequence>
<keyword evidence="1" id="KW-0812">Transmembrane</keyword>
<accession>Q2NWN3</accession>
<evidence type="ECO:0000313" key="3">
    <source>
        <dbReference type="Proteomes" id="UP000001932"/>
    </source>
</evidence>
<dbReference type="Proteomes" id="UP000001932">
    <property type="component" value="Chromosome"/>
</dbReference>
<organism evidence="2 3">
    <name type="scientific">Sodalis glossinidius (strain morsitans)</name>
    <dbReference type="NCBI Taxonomy" id="343509"/>
    <lineage>
        <taxon>Bacteria</taxon>
        <taxon>Pseudomonadati</taxon>
        <taxon>Pseudomonadota</taxon>
        <taxon>Gammaproteobacteria</taxon>
        <taxon>Enterobacterales</taxon>
        <taxon>Bruguierivoracaceae</taxon>
        <taxon>Sodalis</taxon>
    </lineage>
</organism>